<keyword evidence="3" id="KW-1185">Reference proteome</keyword>
<sequence>MKDAAPPELDTLIACPKCDALYRVGVVNKGDRARCERCHTRLFTRRRDAGLVIITTAFASAVLVIAALFLPFIEIRRLGFSNAATIVDAALAFYGGPLFGLSLAVIALIIALPLTRLVLTIYTLTPLVLDRKPWPGAKRAFRFSEAMRPWSMAEIFVVGCAVSLIKLTDLARVEIGPAFWMFVAVVVLMAVQNMVMCRWSVWKALDR</sequence>
<name>A0A1P8MQI6_9RHOB</name>
<dbReference type="Proteomes" id="UP000186336">
    <property type="component" value="Chromosome"/>
</dbReference>
<dbReference type="InterPro" id="IPR007498">
    <property type="entry name" value="PqiA-like"/>
</dbReference>
<protein>
    <submittedName>
        <fullName evidence="2">Paraquat-inducible membrane protein A</fullName>
    </submittedName>
</protein>
<proteinExistence type="predicted"/>
<dbReference type="AlphaFoldDB" id="A0A1P8MQI6"/>
<reference evidence="2 3" key="1">
    <citation type="submission" date="2017-01" db="EMBL/GenBank/DDBJ databases">
        <title>Complete genome of Tateyamaria omphalii DOK1-4 isolated from seawater in Dokdo.</title>
        <authorList>
            <person name="Kim J.H."/>
            <person name="Chi W.-J."/>
        </authorList>
    </citation>
    <scope>NUCLEOTIDE SEQUENCE [LARGE SCALE GENOMIC DNA]</scope>
    <source>
        <strain evidence="2 3">DOK1-4</strain>
    </source>
</reference>
<evidence type="ECO:0000313" key="3">
    <source>
        <dbReference type="Proteomes" id="UP000186336"/>
    </source>
</evidence>
<dbReference type="KEGG" id="tom:BWR18_00200"/>
<feature type="transmembrane region" description="Helical" evidence="1">
    <location>
        <begin position="150"/>
        <end position="167"/>
    </location>
</feature>
<dbReference type="OrthoDB" id="5291921at2"/>
<organism evidence="2 3">
    <name type="scientific">Tateyamaria omphalii</name>
    <dbReference type="NCBI Taxonomy" id="299262"/>
    <lineage>
        <taxon>Bacteria</taxon>
        <taxon>Pseudomonadati</taxon>
        <taxon>Pseudomonadota</taxon>
        <taxon>Alphaproteobacteria</taxon>
        <taxon>Rhodobacterales</taxon>
        <taxon>Roseobacteraceae</taxon>
        <taxon>Tateyamaria</taxon>
    </lineage>
</organism>
<keyword evidence="1" id="KW-1133">Transmembrane helix</keyword>
<feature type="transmembrane region" description="Helical" evidence="1">
    <location>
        <begin position="179"/>
        <end position="201"/>
    </location>
</feature>
<keyword evidence="1" id="KW-0472">Membrane</keyword>
<dbReference type="EMBL" id="CP019312">
    <property type="protein sequence ID" value="APX10294.1"/>
    <property type="molecule type" value="Genomic_DNA"/>
</dbReference>
<accession>A0A1P8MQI6</accession>
<dbReference type="RefSeq" id="WP_076626108.1">
    <property type="nucleotide sequence ID" value="NZ_CP019312.1"/>
</dbReference>
<feature type="transmembrane region" description="Helical" evidence="1">
    <location>
        <begin position="49"/>
        <end position="73"/>
    </location>
</feature>
<feature type="transmembrane region" description="Helical" evidence="1">
    <location>
        <begin position="101"/>
        <end position="129"/>
    </location>
</feature>
<keyword evidence="1" id="KW-0812">Transmembrane</keyword>
<dbReference type="Pfam" id="PF04403">
    <property type="entry name" value="PqiA"/>
    <property type="match status" value="1"/>
</dbReference>
<evidence type="ECO:0000256" key="1">
    <source>
        <dbReference type="SAM" id="Phobius"/>
    </source>
</evidence>
<evidence type="ECO:0000313" key="2">
    <source>
        <dbReference type="EMBL" id="APX10294.1"/>
    </source>
</evidence>
<dbReference type="STRING" id="299262.BWR18_00200"/>
<gene>
    <name evidence="2" type="ORF">BWR18_00200</name>
</gene>